<proteinExistence type="predicted"/>
<accession>A0A645FSH1</accession>
<keyword evidence="1" id="KW-0812">Transmembrane</keyword>
<reference evidence="2" key="1">
    <citation type="submission" date="2019-08" db="EMBL/GenBank/DDBJ databases">
        <authorList>
            <person name="Kucharzyk K."/>
            <person name="Murdoch R.W."/>
            <person name="Higgins S."/>
            <person name="Loffler F."/>
        </authorList>
    </citation>
    <scope>NUCLEOTIDE SEQUENCE</scope>
</reference>
<comment type="caution">
    <text evidence="2">The sequence shown here is derived from an EMBL/GenBank/DDBJ whole genome shotgun (WGS) entry which is preliminary data.</text>
</comment>
<keyword evidence="1" id="KW-1133">Transmembrane helix</keyword>
<dbReference type="AlphaFoldDB" id="A0A645FSH1"/>
<dbReference type="EMBL" id="VSSQ01063330">
    <property type="protein sequence ID" value="MPN16379.1"/>
    <property type="molecule type" value="Genomic_DNA"/>
</dbReference>
<keyword evidence="1" id="KW-0472">Membrane</keyword>
<gene>
    <name evidence="2" type="ORF">SDC9_163719</name>
</gene>
<name>A0A645FSH1_9ZZZZ</name>
<feature type="transmembrane region" description="Helical" evidence="1">
    <location>
        <begin position="41"/>
        <end position="66"/>
    </location>
</feature>
<protein>
    <submittedName>
        <fullName evidence="2">Uncharacterized protein</fullName>
    </submittedName>
</protein>
<evidence type="ECO:0000313" key="2">
    <source>
        <dbReference type="EMBL" id="MPN16379.1"/>
    </source>
</evidence>
<sequence>MEVMAFRFFIIEVIKLTLINTTSGFTLAYHPGVAPSPISRITYLGIVAYIWLWIIQKPLIISIRIINLPFVSTLPSD</sequence>
<organism evidence="2">
    <name type="scientific">bioreactor metagenome</name>
    <dbReference type="NCBI Taxonomy" id="1076179"/>
    <lineage>
        <taxon>unclassified sequences</taxon>
        <taxon>metagenomes</taxon>
        <taxon>ecological metagenomes</taxon>
    </lineage>
</organism>
<evidence type="ECO:0000256" key="1">
    <source>
        <dbReference type="SAM" id="Phobius"/>
    </source>
</evidence>
<feature type="transmembrane region" description="Helical" evidence="1">
    <location>
        <begin position="6"/>
        <end position="29"/>
    </location>
</feature>